<feature type="transmembrane region" description="Helical" evidence="2">
    <location>
        <begin position="229"/>
        <end position="248"/>
    </location>
</feature>
<dbReference type="EMBL" id="SHKR01000001">
    <property type="protein sequence ID" value="RZU24425.1"/>
    <property type="molecule type" value="Genomic_DNA"/>
</dbReference>
<dbReference type="Proteomes" id="UP000292027">
    <property type="component" value="Unassembled WGS sequence"/>
</dbReference>
<feature type="transmembrane region" description="Helical" evidence="2">
    <location>
        <begin position="99"/>
        <end position="118"/>
    </location>
</feature>
<keyword evidence="2" id="KW-1133">Transmembrane helix</keyword>
<comment type="caution">
    <text evidence="5">The sequence shown here is derived from an EMBL/GenBank/DDBJ whole genome shotgun (WGS) entry which is preliminary data.</text>
</comment>
<dbReference type="Pfam" id="PF00892">
    <property type="entry name" value="EamA"/>
    <property type="match status" value="1"/>
</dbReference>
<keyword evidence="2" id="KW-0812">Transmembrane</keyword>
<feature type="transmembrane region" description="Helical" evidence="2">
    <location>
        <begin position="172"/>
        <end position="192"/>
    </location>
</feature>
<proteinExistence type="inferred from homology"/>
<dbReference type="SUPFAM" id="SSF103481">
    <property type="entry name" value="Multidrug resistance efflux transporter EmrE"/>
    <property type="match status" value="1"/>
</dbReference>
<feature type="transmembrane region" description="Helical" evidence="2">
    <location>
        <begin position="254"/>
        <end position="271"/>
    </location>
</feature>
<evidence type="ECO:0000256" key="3">
    <source>
        <dbReference type="SAM" id="SignalP"/>
    </source>
</evidence>
<sequence>MHSRLSTRRALILMSAAALAWGTGGPTGALLGHTGLTPTATSFWRLATAALWLAIARRITGRGPARPVFTATPLRHLASGAGLALCQLGYFAAIPRVGVGIATVIALGAAPILITFAARERLTPAVLAAITGLTLLTATTGTTNLTGIAAALASAVGYTATTILNRNTPDPLTTAYLGFATGAAFLLPFAALPTTLSAWLLIAYFGLIPTALAYTLFYKALTTLKASTTALIALIEPVVATALGLLLFQEHLTTTSLIGAAVLLAAIATRASHE</sequence>
<dbReference type="Gene3D" id="1.10.3730.20">
    <property type="match status" value="1"/>
</dbReference>
<evidence type="ECO:0000256" key="2">
    <source>
        <dbReference type="SAM" id="Phobius"/>
    </source>
</evidence>
<dbReference type="InterPro" id="IPR000620">
    <property type="entry name" value="EamA_dom"/>
</dbReference>
<dbReference type="PANTHER" id="PTHR22911:SF79">
    <property type="entry name" value="MOBA-LIKE NTP TRANSFERASE DOMAIN-CONTAINING PROTEIN"/>
    <property type="match status" value="1"/>
</dbReference>
<accession>A0A4Q7XMY7</accession>
<organism evidence="5 6">
    <name type="scientific">Kribbella rubisoli</name>
    <dbReference type="NCBI Taxonomy" id="3075929"/>
    <lineage>
        <taxon>Bacteria</taxon>
        <taxon>Bacillati</taxon>
        <taxon>Actinomycetota</taxon>
        <taxon>Actinomycetes</taxon>
        <taxon>Propionibacteriales</taxon>
        <taxon>Kribbellaceae</taxon>
        <taxon>Kribbella</taxon>
    </lineage>
</organism>
<feature type="transmembrane region" description="Helical" evidence="2">
    <location>
        <begin position="198"/>
        <end position="217"/>
    </location>
</feature>
<gene>
    <name evidence="5" type="ORF">EV645_0066</name>
</gene>
<dbReference type="PANTHER" id="PTHR22911">
    <property type="entry name" value="ACYL-MALONYL CONDENSING ENZYME-RELATED"/>
    <property type="match status" value="1"/>
</dbReference>
<feature type="signal peptide" evidence="3">
    <location>
        <begin position="1"/>
        <end position="20"/>
    </location>
</feature>
<keyword evidence="3" id="KW-0732">Signal</keyword>
<protein>
    <submittedName>
        <fullName evidence="5">DME family drug/metabolite transporter</fullName>
    </submittedName>
</protein>
<feature type="transmembrane region" description="Helical" evidence="2">
    <location>
        <begin position="125"/>
        <end position="142"/>
    </location>
</feature>
<feature type="chain" id="PRO_5020274564" evidence="3">
    <location>
        <begin position="21"/>
        <end position="274"/>
    </location>
</feature>
<keyword evidence="6" id="KW-1185">Reference proteome</keyword>
<comment type="similarity">
    <text evidence="1">Belongs to the EamA transporter family.</text>
</comment>
<feature type="domain" description="EamA" evidence="4">
    <location>
        <begin position="145"/>
        <end position="268"/>
    </location>
</feature>
<reference evidence="5 6" key="1">
    <citation type="journal article" date="2015" name="Stand. Genomic Sci.">
        <title>Genomic Encyclopedia of Bacterial and Archaeal Type Strains, Phase III: the genomes of soil and plant-associated and newly described type strains.</title>
        <authorList>
            <person name="Whitman W.B."/>
            <person name="Woyke T."/>
            <person name="Klenk H.P."/>
            <person name="Zhou Y."/>
            <person name="Lilburn T.G."/>
            <person name="Beck B.J."/>
            <person name="De Vos P."/>
            <person name="Vandamme P."/>
            <person name="Eisen J.A."/>
            <person name="Garrity G."/>
            <person name="Hugenholtz P."/>
            <person name="Kyrpides N.C."/>
        </authorList>
    </citation>
    <scope>NUCLEOTIDE SEQUENCE [LARGE SCALE GENOMIC DNA]</scope>
    <source>
        <strain evidence="5 6">VKM Ac-2540</strain>
    </source>
</reference>
<evidence type="ECO:0000313" key="5">
    <source>
        <dbReference type="EMBL" id="RZU24425.1"/>
    </source>
</evidence>
<name>A0A4Q7XMY7_9ACTN</name>
<dbReference type="InterPro" id="IPR037185">
    <property type="entry name" value="EmrE-like"/>
</dbReference>
<evidence type="ECO:0000313" key="6">
    <source>
        <dbReference type="Proteomes" id="UP000292027"/>
    </source>
</evidence>
<evidence type="ECO:0000259" key="4">
    <source>
        <dbReference type="Pfam" id="PF00892"/>
    </source>
</evidence>
<dbReference type="AlphaFoldDB" id="A0A4Q7XMY7"/>
<evidence type="ECO:0000256" key="1">
    <source>
        <dbReference type="ARBA" id="ARBA00007362"/>
    </source>
</evidence>
<dbReference type="GO" id="GO:0016020">
    <property type="term" value="C:membrane"/>
    <property type="evidence" value="ECO:0007669"/>
    <property type="project" value="InterPro"/>
</dbReference>
<keyword evidence="2" id="KW-0472">Membrane</keyword>